<dbReference type="AlphaFoldDB" id="A0AAU8JW03"/>
<dbReference type="KEGG" id="kcm:ABWK59_17220"/>
<evidence type="ECO:0000313" key="1">
    <source>
        <dbReference type="EMBL" id="XCM80535.1"/>
    </source>
</evidence>
<reference evidence="1" key="1">
    <citation type="submission" date="2024-06" db="EMBL/GenBank/DDBJ databases">
        <title>The genome sequences of Kitasatospora sp. strain HUAS MG31.</title>
        <authorList>
            <person name="Mo P."/>
        </authorList>
    </citation>
    <scope>NUCLEOTIDE SEQUENCE</scope>
    <source>
        <strain evidence="1">HUAS MG31</strain>
    </source>
</reference>
<name>A0AAU8JW03_9ACTN</name>
<dbReference type="EMBL" id="CP159872">
    <property type="protein sequence ID" value="XCM80535.1"/>
    <property type="molecule type" value="Genomic_DNA"/>
</dbReference>
<protein>
    <submittedName>
        <fullName evidence="1">Uncharacterized protein</fullName>
    </submittedName>
</protein>
<accession>A0AAU8JW03</accession>
<sequence>MRRRHSFHLDRDGHAVTVNVRAGYITETELLVDGRELAFHREHGQGTRPLVLTAEADRVGGRALSVRVEHPAGGGPLVCTLEIDGRSWPMPDRVPA</sequence>
<gene>
    <name evidence="1" type="ORF">ABWK59_17220</name>
</gene>
<dbReference type="RefSeq" id="WP_354641471.1">
    <property type="nucleotide sequence ID" value="NZ_CP159872.1"/>
</dbReference>
<organism evidence="1">
    <name type="scientific">Kitasatospora camelliae</name>
    <dbReference type="NCBI Taxonomy" id="3156397"/>
    <lineage>
        <taxon>Bacteria</taxon>
        <taxon>Bacillati</taxon>
        <taxon>Actinomycetota</taxon>
        <taxon>Actinomycetes</taxon>
        <taxon>Kitasatosporales</taxon>
        <taxon>Streptomycetaceae</taxon>
        <taxon>Kitasatospora</taxon>
    </lineage>
</organism>
<proteinExistence type="predicted"/>